<evidence type="ECO:0000256" key="1">
    <source>
        <dbReference type="SAM" id="Coils"/>
    </source>
</evidence>
<feature type="transmembrane region" description="Helical" evidence="2">
    <location>
        <begin position="247"/>
        <end position="268"/>
    </location>
</feature>
<dbReference type="Proteomes" id="UP000031971">
    <property type="component" value="Unassembled WGS sequence"/>
</dbReference>
<dbReference type="EMBL" id="JXSL01000028">
    <property type="protein sequence ID" value="KIL98448.1"/>
    <property type="molecule type" value="Genomic_DNA"/>
</dbReference>
<sequence length="273" mass="30126">MNCPFCAEEIKDEAVVCKHCRRDLSIVRPVLDQLRAMAAKVEALEEAKSEIEVLKDRIAALEARPVDVVSASPEPKEPPERRSHWGEWLRGVLIALFLPVIALMATHLLVVMVLDLKTWVIRLLSLLLPLPFAAMASFKGRNRLAVQIILGAVIACASVLGMLAITGLMDSQPILPQDGREWREVVEYAFSIFLSYVTGALIVHWLMPLKSERAADSMVRRMAGSLAKLTSPENESRSQLEKRIQTLAGTIGTVVPVVTGAASIISGMRKLWE</sequence>
<feature type="transmembrane region" description="Helical" evidence="2">
    <location>
        <begin position="188"/>
        <end position="207"/>
    </location>
</feature>
<reference evidence="3 4" key="1">
    <citation type="submission" date="2015-01" db="EMBL/GenBank/DDBJ databases">
        <title>Genome Sequence of Magnetospirillum magnetotacticum Strain MS-1.</title>
        <authorList>
            <person name="Marinov G.K."/>
            <person name="Smalley M.D."/>
            <person name="DeSalvo G."/>
        </authorList>
    </citation>
    <scope>NUCLEOTIDE SEQUENCE [LARGE SCALE GENOMIC DNA]</scope>
    <source>
        <strain evidence="3 4">MS-1</strain>
    </source>
</reference>
<evidence type="ECO:0000313" key="4">
    <source>
        <dbReference type="Proteomes" id="UP000031971"/>
    </source>
</evidence>
<feature type="transmembrane region" description="Helical" evidence="2">
    <location>
        <begin position="145"/>
        <end position="168"/>
    </location>
</feature>
<feature type="coiled-coil region" evidence="1">
    <location>
        <begin position="34"/>
        <end position="64"/>
    </location>
</feature>
<accession>A0A0C2YTG8</accession>
<evidence type="ECO:0008006" key="5">
    <source>
        <dbReference type="Google" id="ProtNLM"/>
    </source>
</evidence>
<feature type="transmembrane region" description="Helical" evidence="2">
    <location>
        <begin position="91"/>
        <end position="113"/>
    </location>
</feature>
<gene>
    <name evidence="3" type="ORF">CCC_03731</name>
</gene>
<evidence type="ECO:0000313" key="3">
    <source>
        <dbReference type="EMBL" id="KIL98448.1"/>
    </source>
</evidence>
<comment type="caution">
    <text evidence="3">The sequence shown here is derived from an EMBL/GenBank/DDBJ whole genome shotgun (WGS) entry which is preliminary data.</text>
</comment>
<dbReference type="AlphaFoldDB" id="A0A0C2YTG8"/>
<keyword evidence="1" id="KW-0175">Coiled coil</keyword>
<proteinExistence type="predicted"/>
<organism evidence="3 4">
    <name type="scientific">Paramagnetospirillum magnetotacticum MS-1</name>
    <dbReference type="NCBI Taxonomy" id="272627"/>
    <lineage>
        <taxon>Bacteria</taxon>
        <taxon>Pseudomonadati</taxon>
        <taxon>Pseudomonadota</taxon>
        <taxon>Alphaproteobacteria</taxon>
        <taxon>Rhodospirillales</taxon>
        <taxon>Magnetospirillaceae</taxon>
        <taxon>Paramagnetospirillum</taxon>
    </lineage>
</organism>
<keyword evidence="2" id="KW-0812">Transmembrane</keyword>
<keyword evidence="2" id="KW-1133">Transmembrane helix</keyword>
<keyword evidence="4" id="KW-1185">Reference proteome</keyword>
<keyword evidence="2" id="KW-0472">Membrane</keyword>
<name>A0A0C2YTG8_PARME</name>
<dbReference type="RefSeq" id="WP_160295533.1">
    <property type="nucleotide sequence ID" value="NZ_JXSL01000028.1"/>
</dbReference>
<protein>
    <recommendedName>
        <fullName evidence="5">Zinc ribbon domain-containing protein</fullName>
    </recommendedName>
</protein>
<feature type="transmembrane region" description="Helical" evidence="2">
    <location>
        <begin position="119"/>
        <end position="138"/>
    </location>
</feature>
<evidence type="ECO:0000256" key="2">
    <source>
        <dbReference type="SAM" id="Phobius"/>
    </source>
</evidence>